<name>A0ACC0CMY9_9PEZI</name>
<accession>A0ACC0CMY9</accession>
<reference evidence="1 2" key="1">
    <citation type="journal article" date="2022" name="New Phytol.">
        <title>Ecological generalism drives hyperdiversity of secondary metabolite gene clusters in xylarialean endophytes.</title>
        <authorList>
            <person name="Franco M.E.E."/>
            <person name="Wisecaver J.H."/>
            <person name="Arnold A.E."/>
            <person name="Ju Y.M."/>
            <person name="Slot J.C."/>
            <person name="Ahrendt S."/>
            <person name="Moore L.P."/>
            <person name="Eastman K.E."/>
            <person name="Scott K."/>
            <person name="Konkel Z."/>
            <person name="Mondo S.J."/>
            <person name="Kuo A."/>
            <person name="Hayes R.D."/>
            <person name="Haridas S."/>
            <person name="Andreopoulos B."/>
            <person name="Riley R."/>
            <person name="LaButti K."/>
            <person name="Pangilinan J."/>
            <person name="Lipzen A."/>
            <person name="Amirebrahimi M."/>
            <person name="Yan J."/>
            <person name="Adam C."/>
            <person name="Keymanesh K."/>
            <person name="Ng V."/>
            <person name="Louie K."/>
            <person name="Northen T."/>
            <person name="Drula E."/>
            <person name="Henrissat B."/>
            <person name="Hsieh H.M."/>
            <person name="Youens-Clark K."/>
            <person name="Lutzoni F."/>
            <person name="Miadlikowska J."/>
            <person name="Eastwood D.C."/>
            <person name="Hamelin R.C."/>
            <person name="Grigoriev I.V."/>
            <person name="U'Ren J.M."/>
        </authorList>
    </citation>
    <scope>NUCLEOTIDE SEQUENCE [LARGE SCALE GENOMIC DNA]</scope>
    <source>
        <strain evidence="1 2">ER1909</strain>
    </source>
</reference>
<gene>
    <name evidence="1" type="ORF">F4821DRAFT_264709</name>
</gene>
<evidence type="ECO:0000313" key="1">
    <source>
        <dbReference type="EMBL" id="KAI6081687.1"/>
    </source>
</evidence>
<organism evidence="1 2">
    <name type="scientific">Hypoxylon rubiginosum</name>
    <dbReference type="NCBI Taxonomy" id="110542"/>
    <lineage>
        <taxon>Eukaryota</taxon>
        <taxon>Fungi</taxon>
        <taxon>Dikarya</taxon>
        <taxon>Ascomycota</taxon>
        <taxon>Pezizomycotina</taxon>
        <taxon>Sordariomycetes</taxon>
        <taxon>Xylariomycetidae</taxon>
        <taxon>Xylariales</taxon>
        <taxon>Hypoxylaceae</taxon>
        <taxon>Hypoxylon</taxon>
    </lineage>
</organism>
<sequence>MKLVIGGSSGFLGTELTRQALLNPAVTSVVALSRRETPDIASDSSKLHSVVCDDFENYSDSVKAALENADACIWTIAVTPSKLQIVPYEEACKISRDYAVKAIQALAELRKDPKGPLRFIYISGHMSFRSPGELPEILKTHGLRDYALMRGDAEVQILKYAEQSNGAVESCVAKPGLIDVPGQERKSIPGVPNIYLSEAAAGLLDQAINGFEKDTLGNDDMARIGQKALAKQ</sequence>
<proteinExistence type="predicted"/>
<protein>
    <submittedName>
        <fullName evidence="1">Uncharacterized protein</fullName>
    </submittedName>
</protein>
<evidence type="ECO:0000313" key="2">
    <source>
        <dbReference type="Proteomes" id="UP001497680"/>
    </source>
</evidence>
<dbReference type="Proteomes" id="UP001497680">
    <property type="component" value="Unassembled WGS sequence"/>
</dbReference>
<keyword evidence="2" id="KW-1185">Reference proteome</keyword>
<dbReference type="EMBL" id="MU394389">
    <property type="protein sequence ID" value="KAI6081687.1"/>
    <property type="molecule type" value="Genomic_DNA"/>
</dbReference>
<comment type="caution">
    <text evidence="1">The sequence shown here is derived from an EMBL/GenBank/DDBJ whole genome shotgun (WGS) entry which is preliminary data.</text>
</comment>